<evidence type="ECO:0000256" key="1">
    <source>
        <dbReference type="ARBA" id="ARBA00001936"/>
    </source>
</evidence>
<dbReference type="PANTHER" id="PTHR12992">
    <property type="entry name" value="NUDIX HYDROLASE"/>
    <property type="match status" value="1"/>
</dbReference>
<evidence type="ECO:0000256" key="4">
    <source>
        <dbReference type="ARBA" id="ARBA00022801"/>
    </source>
</evidence>
<evidence type="ECO:0000256" key="5">
    <source>
        <dbReference type="ARBA" id="ARBA00022842"/>
    </source>
</evidence>
<dbReference type="SUPFAM" id="SSF55811">
    <property type="entry name" value="Nudix"/>
    <property type="match status" value="1"/>
</dbReference>
<gene>
    <name evidence="8" type="ORF">PsB1_1051</name>
</gene>
<dbReference type="CDD" id="cd03426">
    <property type="entry name" value="NUDIX_CoAse_Nudt7"/>
    <property type="match status" value="1"/>
</dbReference>
<dbReference type="InterPro" id="IPR000086">
    <property type="entry name" value="NUDIX_hydrolase_dom"/>
</dbReference>
<dbReference type="InterPro" id="IPR045121">
    <property type="entry name" value="CoAse"/>
</dbReference>
<evidence type="ECO:0000259" key="7">
    <source>
        <dbReference type="PROSITE" id="PS51462"/>
    </source>
</evidence>
<comment type="cofactor">
    <cofactor evidence="2">
        <name>Mg(2+)</name>
        <dbReference type="ChEBI" id="CHEBI:18420"/>
    </cofactor>
</comment>
<keyword evidence="6" id="KW-0464">Manganese</keyword>
<dbReference type="InterPro" id="IPR015797">
    <property type="entry name" value="NUDIX_hydrolase-like_dom_sf"/>
</dbReference>
<dbReference type="EMBL" id="BPFZ01000005">
    <property type="protein sequence ID" value="GIU66897.1"/>
    <property type="molecule type" value="Genomic_DNA"/>
</dbReference>
<dbReference type="Proteomes" id="UP001161064">
    <property type="component" value="Unassembled WGS sequence"/>
</dbReference>
<keyword evidence="4" id="KW-0378">Hydrolase</keyword>
<protein>
    <recommendedName>
        <fullName evidence="7">Nudix hydrolase domain-containing protein</fullName>
    </recommendedName>
</protein>
<dbReference type="Pfam" id="PF00293">
    <property type="entry name" value="NUDIX"/>
    <property type="match status" value="1"/>
</dbReference>
<accession>A0ABQ4PV81</accession>
<evidence type="ECO:0000256" key="2">
    <source>
        <dbReference type="ARBA" id="ARBA00001946"/>
    </source>
</evidence>
<evidence type="ECO:0000256" key="3">
    <source>
        <dbReference type="ARBA" id="ARBA00022723"/>
    </source>
</evidence>
<organism evidence="8 9">
    <name type="scientific">Candidatus Phycosocius spiralis</name>
    <dbReference type="NCBI Taxonomy" id="2815099"/>
    <lineage>
        <taxon>Bacteria</taxon>
        <taxon>Pseudomonadati</taxon>
        <taxon>Pseudomonadota</taxon>
        <taxon>Alphaproteobacteria</taxon>
        <taxon>Caulobacterales</taxon>
        <taxon>Caulobacterales incertae sedis</taxon>
        <taxon>Candidatus Phycosocius</taxon>
    </lineage>
</organism>
<dbReference type="NCBIfam" id="NF007980">
    <property type="entry name" value="PRK10707.1"/>
    <property type="match status" value="1"/>
</dbReference>
<comment type="caution">
    <text evidence="8">The sequence shown here is derived from an EMBL/GenBank/DDBJ whole genome shotgun (WGS) entry which is preliminary data.</text>
</comment>
<proteinExistence type="predicted"/>
<sequence>MTDAFYLERLESRLFSLDALPLEPPYSDFDLGGERPQGWALKEASVLVPLIARHSGLSLVLTRRSDAMPTHSGQIAFPGGKRQDEDRDAIATALREAHEEIGLDPAQVKVIGVSDPYETGTQFRVTPIVGIISEEARFVPDPREVDCIFEIPFAFLMNPDNHHHVEGQYNGQTRQFFAIPYQDYYIWGATAGMLRALYLRLST</sequence>
<reference evidence="8" key="2">
    <citation type="journal article" date="2023" name="ISME Commun">
        <title>Characterization of a bloom-associated alphaproteobacterial lineage, 'Candidatus Phycosocius': insights into freshwater algal-bacterial interactions.</title>
        <authorList>
            <person name="Tanabe Y."/>
            <person name="Yamaguchi H."/>
            <person name="Yoshida M."/>
            <person name="Kai A."/>
            <person name="Okazaki Y."/>
        </authorList>
    </citation>
    <scope>NUCLEOTIDE SEQUENCE</scope>
    <source>
        <strain evidence="8">BOTRYCO-1</strain>
    </source>
</reference>
<reference evidence="8" key="1">
    <citation type="submission" date="2021-05" db="EMBL/GenBank/DDBJ databases">
        <authorList>
            <person name="Tanabe Y."/>
        </authorList>
    </citation>
    <scope>NUCLEOTIDE SEQUENCE</scope>
    <source>
        <strain evidence="8">BOTRYCO-1</strain>
    </source>
</reference>
<evidence type="ECO:0000313" key="8">
    <source>
        <dbReference type="EMBL" id="GIU66897.1"/>
    </source>
</evidence>
<dbReference type="PROSITE" id="PS51462">
    <property type="entry name" value="NUDIX"/>
    <property type="match status" value="1"/>
</dbReference>
<keyword evidence="3" id="KW-0479">Metal-binding</keyword>
<evidence type="ECO:0000313" key="9">
    <source>
        <dbReference type="Proteomes" id="UP001161064"/>
    </source>
</evidence>
<dbReference type="Gene3D" id="3.90.79.10">
    <property type="entry name" value="Nucleoside Triphosphate Pyrophosphohydrolase"/>
    <property type="match status" value="1"/>
</dbReference>
<keyword evidence="5" id="KW-0460">Magnesium</keyword>
<comment type="cofactor">
    <cofactor evidence="1">
        <name>Mn(2+)</name>
        <dbReference type="ChEBI" id="CHEBI:29035"/>
    </cofactor>
</comment>
<evidence type="ECO:0000256" key="6">
    <source>
        <dbReference type="ARBA" id="ARBA00023211"/>
    </source>
</evidence>
<dbReference type="PANTHER" id="PTHR12992:SF11">
    <property type="entry name" value="MITOCHONDRIAL COENZYME A DIPHOSPHATASE NUDT8"/>
    <property type="match status" value="1"/>
</dbReference>
<feature type="domain" description="Nudix hydrolase" evidence="7">
    <location>
        <begin position="41"/>
        <end position="174"/>
    </location>
</feature>
<keyword evidence="9" id="KW-1185">Reference proteome</keyword>
<dbReference type="RefSeq" id="WP_284359574.1">
    <property type="nucleotide sequence ID" value="NZ_BPFZ01000005.1"/>
</dbReference>
<name>A0ABQ4PV81_9PROT</name>